<reference evidence="1" key="2">
    <citation type="submission" date="2020-06" db="EMBL/GenBank/DDBJ databases">
        <title>Helianthus annuus Genome sequencing and assembly Release 2.</title>
        <authorList>
            <person name="Gouzy J."/>
            <person name="Langlade N."/>
            <person name="Munos S."/>
        </authorList>
    </citation>
    <scope>NUCLEOTIDE SEQUENCE</scope>
    <source>
        <tissue evidence="1">Leaves</tissue>
    </source>
</reference>
<comment type="caution">
    <text evidence="1">The sequence shown here is derived from an EMBL/GenBank/DDBJ whole genome shotgun (WGS) entry which is preliminary data.</text>
</comment>
<protein>
    <submittedName>
        <fullName evidence="1">Uncharacterized protein</fullName>
    </submittedName>
</protein>
<name>A0A9K3IF43_HELAN</name>
<organism evidence="1 2">
    <name type="scientific">Helianthus annuus</name>
    <name type="common">Common sunflower</name>
    <dbReference type="NCBI Taxonomy" id="4232"/>
    <lineage>
        <taxon>Eukaryota</taxon>
        <taxon>Viridiplantae</taxon>
        <taxon>Streptophyta</taxon>
        <taxon>Embryophyta</taxon>
        <taxon>Tracheophyta</taxon>
        <taxon>Spermatophyta</taxon>
        <taxon>Magnoliopsida</taxon>
        <taxon>eudicotyledons</taxon>
        <taxon>Gunneridae</taxon>
        <taxon>Pentapetalae</taxon>
        <taxon>asterids</taxon>
        <taxon>campanulids</taxon>
        <taxon>Asterales</taxon>
        <taxon>Asteraceae</taxon>
        <taxon>Asteroideae</taxon>
        <taxon>Heliantheae alliance</taxon>
        <taxon>Heliantheae</taxon>
        <taxon>Helianthus</taxon>
    </lineage>
</organism>
<evidence type="ECO:0000313" key="2">
    <source>
        <dbReference type="Proteomes" id="UP000215914"/>
    </source>
</evidence>
<dbReference type="Gramene" id="mRNA:HanXRQr2_Chr08g0339051">
    <property type="protein sequence ID" value="CDS:HanXRQr2_Chr08g0339051.1"/>
    <property type="gene ID" value="HanXRQr2_Chr08g0339051"/>
</dbReference>
<keyword evidence="2" id="KW-1185">Reference proteome</keyword>
<evidence type="ECO:0000313" key="1">
    <source>
        <dbReference type="EMBL" id="KAF5795385.1"/>
    </source>
</evidence>
<gene>
    <name evidence="1" type="ORF">HanXRQr2_Chr08g0339051</name>
</gene>
<reference evidence="1" key="1">
    <citation type="journal article" date="2017" name="Nature">
        <title>The sunflower genome provides insights into oil metabolism, flowering and Asterid evolution.</title>
        <authorList>
            <person name="Badouin H."/>
            <person name="Gouzy J."/>
            <person name="Grassa C.J."/>
            <person name="Murat F."/>
            <person name="Staton S.E."/>
            <person name="Cottret L."/>
            <person name="Lelandais-Briere C."/>
            <person name="Owens G.L."/>
            <person name="Carrere S."/>
            <person name="Mayjonade B."/>
            <person name="Legrand L."/>
            <person name="Gill N."/>
            <person name="Kane N.C."/>
            <person name="Bowers J.E."/>
            <person name="Hubner S."/>
            <person name="Bellec A."/>
            <person name="Berard A."/>
            <person name="Berges H."/>
            <person name="Blanchet N."/>
            <person name="Boniface M.C."/>
            <person name="Brunel D."/>
            <person name="Catrice O."/>
            <person name="Chaidir N."/>
            <person name="Claudel C."/>
            <person name="Donnadieu C."/>
            <person name="Faraut T."/>
            <person name="Fievet G."/>
            <person name="Helmstetter N."/>
            <person name="King M."/>
            <person name="Knapp S.J."/>
            <person name="Lai Z."/>
            <person name="Le Paslier M.C."/>
            <person name="Lippi Y."/>
            <person name="Lorenzon L."/>
            <person name="Mandel J.R."/>
            <person name="Marage G."/>
            <person name="Marchand G."/>
            <person name="Marquand E."/>
            <person name="Bret-Mestries E."/>
            <person name="Morien E."/>
            <person name="Nambeesan S."/>
            <person name="Nguyen T."/>
            <person name="Pegot-Espagnet P."/>
            <person name="Pouilly N."/>
            <person name="Raftis F."/>
            <person name="Sallet E."/>
            <person name="Schiex T."/>
            <person name="Thomas J."/>
            <person name="Vandecasteele C."/>
            <person name="Vares D."/>
            <person name="Vear F."/>
            <person name="Vautrin S."/>
            <person name="Crespi M."/>
            <person name="Mangin B."/>
            <person name="Burke J.M."/>
            <person name="Salse J."/>
            <person name="Munos S."/>
            <person name="Vincourt P."/>
            <person name="Rieseberg L.H."/>
            <person name="Langlade N.B."/>
        </authorList>
    </citation>
    <scope>NUCLEOTIDE SEQUENCE</scope>
    <source>
        <tissue evidence="1">Leaves</tissue>
    </source>
</reference>
<dbReference type="EMBL" id="MNCJ02000323">
    <property type="protein sequence ID" value="KAF5795385.1"/>
    <property type="molecule type" value="Genomic_DNA"/>
</dbReference>
<dbReference type="AlphaFoldDB" id="A0A9K3IF43"/>
<sequence length="92" mass="11018">MLLVKPLRFCFGNMCLHSFHFRFTYSPTLNWYRLYKARFGFCKRPLNLVKDGEKESMMIQHWEPYKLISISELLDDGQGYLSNNLDDVFKTL</sequence>
<dbReference type="Proteomes" id="UP000215914">
    <property type="component" value="Unassembled WGS sequence"/>
</dbReference>
<accession>A0A9K3IF43</accession>
<proteinExistence type="predicted"/>